<dbReference type="InterPro" id="IPR036631">
    <property type="entry name" value="MGMT_N_sf"/>
</dbReference>
<accession>A0A829YMQ8</accession>
<keyword evidence="6 8" id="KW-0234">DNA repair</keyword>
<reference evidence="12" key="1">
    <citation type="submission" date="2020-01" db="EMBL/GenBank/DDBJ databases">
        <title>'Steroidobacter agaridevorans' sp. nov., agar-degrading bacteria isolated from rhizosphere soils.</title>
        <authorList>
            <person name="Ikenaga M."/>
            <person name="Kataoka M."/>
            <person name="Murouchi A."/>
            <person name="Katsuragi S."/>
            <person name="Sakai M."/>
        </authorList>
    </citation>
    <scope>NUCLEOTIDE SEQUENCE [LARGE SCALE GENOMIC DNA]</scope>
    <source>
        <strain evidence="12">YU21-B</strain>
    </source>
</reference>
<keyword evidence="5 8" id="KW-0227">DNA damage</keyword>
<protein>
    <recommendedName>
        <fullName evidence="8">Methylated-DNA--protein-cysteine methyltransferase</fullName>
        <ecNumber evidence="8">2.1.1.63</ecNumber>
    </recommendedName>
    <alternativeName>
        <fullName evidence="8">6-O-methylguanine-DNA methyltransferase</fullName>
        <shortName evidence="8">MGMT</shortName>
    </alternativeName>
    <alternativeName>
        <fullName evidence="8">O-6-methylguanine-DNA-alkyltransferase</fullName>
    </alternativeName>
</protein>
<dbReference type="EMBL" id="BLJN01000010">
    <property type="protein sequence ID" value="GFE84744.1"/>
    <property type="molecule type" value="Genomic_DNA"/>
</dbReference>
<evidence type="ECO:0000256" key="4">
    <source>
        <dbReference type="ARBA" id="ARBA00022679"/>
    </source>
</evidence>
<comment type="catalytic activity">
    <reaction evidence="1 8">
        <text>a 4-O-methyl-thymidine in DNA + L-cysteinyl-[protein] = a thymidine in DNA + S-methyl-L-cysteinyl-[protein]</text>
        <dbReference type="Rhea" id="RHEA:53428"/>
        <dbReference type="Rhea" id="RHEA-COMP:10131"/>
        <dbReference type="Rhea" id="RHEA-COMP:10132"/>
        <dbReference type="Rhea" id="RHEA-COMP:13555"/>
        <dbReference type="Rhea" id="RHEA-COMP:13556"/>
        <dbReference type="ChEBI" id="CHEBI:29950"/>
        <dbReference type="ChEBI" id="CHEBI:82612"/>
        <dbReference type="ChEBI" id="CHEBI:137386"/>
        <dbReference type="ChEBI" id="CHEBI:137387"/>
        <dbReference type="EC" id="2.1.1.63"/>
    </reaction>
</comment>
<comment type="subcellular location">
    <subcellularLocation>
        <location evidence="8">Cytoplasm</location>
    </subcellularLocation>
</comment>
<dbReference type="GO" id="GO:0003908">
    <property type="term" value="F:methylated-DNA-[protein]-cysteine S-methyltransferase activity"/>
    <property type="evidence" value="ECO:0007669"/>
    <property type="project" value="UniProtKB-UniRule"/>
</dbReference>
<dbReference type="CDD" id="cd06445">
    <property type="entry name" value="ATase"/>
    <property type="match status" value="1"/>
</dbReference>
<dbReference type="InterPro" id="IPR014048">
    <property type="entry name" value="MethylDNA_cys_MeTrfase_DNA-bd"/>
</dbReference>
<keyword evidence="3 8" id="KW-0489">Methyltransferase</keyword>
<evidence type="ECO:0000256" key="2">
    <source>
        <dbReference type="ARBA" id="ARBA00022490"/>
    </source>
</evidence>
<dbReference type="GO" id="GO:0005737">
    <property type="term" value="C:cytoplasm"/>
    <property type="evidence" value="ECO:0007669"/>
    <property type="project" value="UniProtKB-SubCell"/>
</dbReference>
<dbReference type="PANTHER" id="PTHR10815:SF5">
    <property type="entry name" value="METHYLATED-DNA--PROTEIN-CYSTEINE METHYLTRANSFERASE"/>
    <property type="match status" value="1"/>
</dbReference>
<feature type="domain" description="Methylated-DNA-[protein]-cysteine S-methyltransferase DNA binding" evidence="9">
    <location>
        <begin position="90"/>
        <end position="169"/>
    </location>
</feature>
<comment type="function">
    <text evidence="8">Involved in the cellular defense against the biological effects of O6-methylguanine (O6-MeG) and O4-methylthymine (O4-MeT) in DNA. Repairs the methylated nucleobase in DNA by stoichiometrically transferring the methyl group to a cysteine residue in the enzyme. This is a suicide reaction: the enzyme is irreversibly inactivated.</text>
</comment>
<gene>
    <name evidence="11" type="primary">ogt_2</name>
    <name evidence="11" type="ORF">GCM10011487_67440</name>
</gene>
<evidence type="ECO:0000313" key="12">
    <source>
        <dbReference type="Proteomes" id="UP000445000"/>
    </source>
</evidence>
<dbReference type="Gene3D" id="1.10.10.10">
    <property type="entry name" value="Winged helix-like DNA-binding domain superfamily/Winged helix DNA-binding domain"/>
    <property type="match status" value="1"/>
</dbReference>
<evidence type="ECO:0000256" key="6">
    <source>
        <dbReference type="ARBA" id="ARBA00023204"/>
    </source>
</evidence>
<feature type="domain" description="Methylguanine DNA methyltransferase ribonuclease-like" evidence="10">
    <location>
        <begin position="12"/>
        <end position="85"/>
    </location>
</feature>
<dbReference type="InterPro" id="IPR023546">
    <property type="entry name" value="MGMT"/>
</dbReference>
<dbReference type="Proteomes" id="UP000445000">
    <property type="component" value="Unassembled WGS sequence"/>
</dbReference>
<dbReference type="NCBIfam" id="TIGR00589">
    <property type="entry name" value="ogt"/>
    <property type="match status" value="1"/>
</dbReference>
<dbReference type="GO" id="GO:0006307">
    <property type="term" value="P:DNA alkylation repair"/>
    <property type="evidence" value="ECO:0007669"/>
    <property type="project" value="UniProtKB-UniRule"/>
</dbReference>
<dbReference type="PANTHER" id="PTHR10815">
    <property type="entry name" value="METHYLATED-DNA--PROTEIN-CYSTEINE METHYLTRANSFERASE"/>
    <property type="match status" value="1"/>
</dbReference>
<comment type="similarity">
    <text evidence="8">Belongs to the MGMT family.</text>
</comment>
<dbReference type="InterPro" id="IPR036388">
    <property type="entry name" value="WH-like_DNA-bd_sf"/>
</dbReference>
<dbReference type="AlphaFoldDB" id="A0A829YMQ8"/>
<dbReference type="GO" id="GO:0032259">
    <property type="term" value="P:methylation"/>
    <property type="evidence" value="ECO:0007669"/>
    <property type="project" value="UniProtKB-KW"/>
</dbReference>
<dbReference type="FunFam" id="1.10.10.10:FF:000337">
    <property type="entry name" value="Methylated-DNA--protein-cysteine methyltransferase"/>
    <property type="match status" value="1"/>
</dbReference>
<dbReference type="InterPro" id="IPR036217">
    <property type="entry name" value="MethylDNA_cys_MeTrfase_DNAb"/>
</dbReference>
<dbReference type="SUPFAM" id="SSF46767">
    <property type="entry name" value="Methylated DNA-protein cysteine methyltransferase, C-terminal domain"/>
    <property type="match status" value="1"/>
</dbReference>
<evidence type="ECO:0000256" key="1">
    <source>
        <dbReference type="ARBA" id="ARBA00001286"/>
    </source>
</evidence>
<evidence type="ECO:0000256" key="3">
    <source>
        <dbReference type="ARBA" id="ARBA00022603"/>
    </source>
</evidence>
<evidence type="ECO:0000256" key="8">
    <source>
        <dbReference type="HAMAP-Rule" id="MF_00772"/>
    </source>
</evidence>
<sequence>MPAATFSFHLECMKTPIGDMLVVADEQDRLRALGWADLKARLDRTLAVLYGDLQLRTRPVSAAIRDGLHAYLEGKLDAIDTIPVETGGTAFQRSVWQELRRIPVGTTMSYGDFAARIGRPKAVRAVGHANGSNPICVVVPCHRLIGADGSLTGYGGGLPRKRWLLDHEAAAQGRLI</sequence>
<evidence type="ECO:0000256" key="7">
    <source>
        <dbReference type="ARBA" id="ARBA00049348"/>
    </source>
</evidence>
<comment type="caution">
    <text evidence="11">The sequence shown here is derived from an EMBL/GenBank/DDBJ whole genome shotgun (WGS) entry which is preliminary data.</text>
</comment>
<evidence type="ECO:0000256" key="5">
    <source>
        <dbReference type="ARBA" id="ARBA00022763"/>
    </source>
</evidence>
<evidence type="ECO:0000259" key="9">
    <source>
        <dbReference type="Pfam" id="PF01035"/>
    </source>
</evidence>
<dbReference type="SUPFAM" id="SSF53155">
    <property type="entry name" value="Methylated DNA-protein cysteine methyltransferase domain"/>
    <property type="match status" value="1"/>
</dbReference>
<comment type="miscellaneous">
    <text evidence="8">This enzyme catalyzes only one turnover and therefore is not strictly catalytic. According to one definition, an enzyme is a biocatalyst that acts repeatedly and over many reaction cycles.</text>
</comment>
<keyword evidence="2 8" id="KW-0963">Cytoplasm</keyword>
<dbReference type="InterPro" id="IPR008332">
    <property type="entry name" value="MethylG_MeTrfase_N"/>
</dbReference>
<dbReference type="Pfam" id="PF02870">
    <property type="entry name" value="Methyltransf_1N"/>
    <property type="match status" value="1"/>
</dbReference>
<evidence type="ECO:0000259" key="10">
    <source>
        <dbReference type="Pfam" id="PF02870"/>
    </source>
</evidence>
<dbReference type="HAMAP" id="MF_00772">
    <property type="entry name" value="OGT"/>
    <property type="match status" value="1"/>
</dbReference>
<name>A0A829YMQ8_9GAMM</name>
<keyword evidence="4 8" id="KW-0808">Transferase</keyword>
<dbReference type="RefSeq" id="WP_161816329.1">
    <property type="nucleotide sequence ID" value="NZ_BLJN01000010.1"/>
</dbReference>
<evidence type="ECO:0000313" key="11">
    <source>
        <dbReference type="EMBL" id="GFE84744.1"/>
    </source>
</evidence>
<keyword evidence="12" id="KW-1185">Reference proteome</keyword>
<dbReference type="PROSITE" id="PS00374">
    <property type="entry name" value="MGMT"/>
    <property type="match status" value="1"/>
</dbReference>
<proteinExistence type="inferred from homology"/>
<dbReference type="EC" id="2.1.1.63" evidence="8"/>
<organism evidence="11 12">
    <name type="scientific">Steroidobacter agaridevorans</name>
    <dbReference type="NCBI Taxonomy" id="2695856"/>
    <lineage>
        <taxon>Bacteria</taxon>
        <taxon>Pseudomonadati</taxon>
        <taxon>Pseudomonadota</taxon>
        <taxon>Gammaproteobacteria</taxon>
        <taxon>Steroidobacterales</taxon>
        <taxon>Steroidobacteraceae</taxon>
        <taxon>Steroidobacter</taxon>
    </lineage>
</organism>
<comment type="catalytic activity">
    <reaction evidence="7 8">
        <text>a 6-O-methyl-2'-deoxyguanosine in DNA + L-cysteinyl-[protein] = S-methyl-L-cysteinyl-[protein] + a 2'-deoxyguanosine in DNA</text>
        <dbReference type="Rhea" id="RHEA:24000"/>
        <dbReference type="Rhea" id="RHEA-COMP:10131"/>
        <dbReference type="Rhea" id="RHEA-COMP:10132"/>
        <dbReference type="Rhea" id="RHEA-COMP:11367"/>
        <dbReference type="Rhea" id="RHEA-COMP:11368"/>
        <dbReference type="ChEBI" id="CHEBI:29950"/>
        <dbReference type="ChEBI" id="CHEBI:82612"/>
        <dbReference type="ChEBI" id="CHEBI:85445"/>
        <dbReference type="ChEBI" id="CHEBI:85448"/>
        <dbReference type="EC" id="2.1.1.63"/>
    </reaction>
</comment>
<dbReference type="InterPro" id="IPR001497">
    <property type="entry name" value="MethylDNA_cys_MeTrfase_AS"/>
</dbReference>
<feature type="active site" description="Nucleophile; methyl group acceptor" evidence="8">
    <location>
        <position position="141"/>
    </location>
</feature>
<dbReference type="Pfam" id="PF01035">
    <property type="entry name" value="DNA_binding_1"/>
    <property type="match status" value="1"/>
</dbReference>